<feature type="chain" id="PRO_5019544025" evidence="1">
    <location>
        <begin position="20"/>
        <end position="161"/>
    </location>
</feature>
<accession>A0A445LAW3</accession>
<evidence type="ECO:0000313" key="3">
    <source>
        <dbReference type="Proteomes" id="UP000289340"/>
    </source>
</evidence>
<evidence type="ECO:0000313" key="2">
    <source>
        <dbReference type="EMBL" id="RZC20228.1"/>
    </source>
</evidence>
<dbReference type="EMBL" id="QZWG01000003">
    <property type="protein sequence ID" value="RZC20228.1"/>
    <property type="molecule type" value="Genomic_DNA"/>
</dbReference>
<dbReference type="Proteomes" id="UP000289340">
    <property type="component" value="Chromosome 3"/>
</dbReference>
<name>A0A445LAW3_GLYSO</name>
<keyword evidence="3" id="KW-1185">Reference proteome</keyword>
<comment type="caution">
    <text evidence="2">The sequence shown here is derived from an EMBL/GenBank/DDBJ whole genome shotgun (WGS) entry which is preliminary data.</text>
</comment>
<protein>
    <submittedName>
        <fullName evidence="2">Uncharacterized protein</fullName>
    </submittedName>
</protein>
<evidence type="ECO:0000256" key="1">
    <source>
        <dbReference type="SAM" id="SignalP"/>
    </source>
</evidence>
<feature type="signal peptide" evidence="1">
    <location>
        <begin position="1"/>
        <end position="19"/>
    </location>
</feature>
<proteinExistence type="predicted"/>
<sequence length="161" mass="16869">MLASATLLFKTIALSSVSCLHKTFSYFRSQSMDLTLAISLLMWSSKRATATATSSCSTLTSARTTTIIIDPARDGSITGVIIVSGTVFACAIQVFEFVAGILPSAVTGAGASIFPNLLSVRVSTASAFTHRATCASAFATTQKVGWIYGYVTEDILIGFSS</sequence>
<organism evidence="2 3">
    <name type="scientific">Glycine soja</name>
    <name type="common">Wild soybean</name>
    <dbReference type="NCBI Taxonomy" id="3848"/>
    <lineage>
        <taxon>Eukaryota</taxon>
        <taxon>Viridiplantae</taxon>
        <taxon>Streptophyta</taxon>
        <taxon>Embryophyta</taxon>
        <taxon>Tracheophyta</taxon>
        <taxon>Spermatophyta</taxon>
        <taxon>Magnoliopsida</taxon>
        <taxon>eudicotyledons</taxon>
        <taxon>Gunneridae</taxon>
        <taxon>Pentapetalae</taxon>
        <taxon>rosids</taxon>
        <taxon>fabids</taxon>
        <taxon>Fabales</taxon>
        <taxon>Fabaceae</taxon>
        <taxon>Papilionoideae</taxon>
        <taxon>50 kb inversion clade</taxon>
        <taxon>NPAAA clade</taxon>
        <taxon>indigoferoid/millettioid clade</taxon>
        <taxon>Phaseoleae</taxon>
        <taxon>Glycine</taxon>
        <taxon>Glycine subgen. Soja</taxon>
    </lineage>
</organism>
<gene>
    <name evidence="2" type="ORF">D0Y65_006891</name>
</gene>
<reference evidence="2 3" key="1">
    <citation type="submission" date="2018-09" db="EMBL/GenBank/DDBJ databases">
        <title>A high-quality reference genome of wild soybean provides a powerful tool to mine soybean genomes.</title>
        <authorList>
            <person name="Xie M."/>
            <person name="Chung C.Y.L."/>
            <person name="Li M.-W."/>
            <person name="Wong F.-L."/>
            <person name="Chan T.-F."/>
            <person name="Lam H.-M."/>
        </authorList>
    </citation>
    <scope>NUCLEOTIDE SEQUENCE [LARGE SCALE GENOMIC DNA]</scope>
    <source>
        <strain evidence="3">cv. W05</strain>
        <tissue evidence="2">Hypocotyl of etiolated seedlings</tissue>
    </source>
</reference>
<dbReference type="AlphaFoldDB" id="A0A445LAW3"/>
<keyword evidence="1" id="KW-0732">Signal</keyword>